<name>A0ABZ0EFE1_9BURK</name>
<evidence type="ECO:0000259" key="3">
    <source>
        <dbReference type="PROSITE" id="PS50110"/>
    </source>
</evidence>
<keyword evidence="1 2" id="KW-0597">Phosphoprotein</keyword>
<dbReference type="SMART" id="SM00448">
    <property type="entry name" value="REC"/>
    <property type="match status" value="1"/>
</dbReference>
<dbReference type="PANTHER" id="PTHR44591">
    <property type="entry name" value="STRESS RESPONSE REGULATOR PROTEIN 1"/>
    <property type="match status" value="1"/>
</dbReference>
<dbReference type="EMBL" id="CP136512">
    <property type="protein sequence ID" value="WOD15926.1"/>
    <property type="molecule type" value="Genomic_DNA"/>
</dbReference>
<dbReference type="SUPFAM" id="SSF52172">
    <property type="entry name" value="CheY-like"/>
    <property type="match status" value="1"/>
</dbReference>
<proteinExistence type="predicted"/>
<gene>
    <name evidence="4" type="ORF">RW095_22110</name>
</gene>
<dbReference type="RefSeq" id="WP_317018361.1">
    <property type="nucleotide sequence ID" value="NZ_CP136512.1"/>
</dbReference>
<dbReference type="Pfam" id="PF00072">
    <property type="entry name" value="Response_reg"/>
    <property type="match status" value="1"/>
</dbReference>
<dbReference type="Proteomes" id="UP001302652">
    <property type="component" value="Chromosome 2"/>
</dbReference>
<evidence type="ECO:0000313" key="5">
    <source>
        <dbReference type="Proteomes" id="UP001302652"/>
    </source>
</evidence>
<reference evidence="4 5" key="1">
    <citation type="submission" date="2023-10" db="EMBL/GenBank/DDBJ databases">
        <title>Surface-active antibiotics is a multifunctional adaptation for post-fire microbes.</title>
        <authorList>
            <person name="Liu M.D."/>
            <person name="Du Y."/>
            <person name="Koupaei S.K."/>
            <person name="Kim N.R."/>
            <person name="Zhang W."/>
            <person name="Traxler M.F."/>
        </authorList>
    </citation>
    <scope>NUCLEOTIDE SEQUENCE [LARGE SCALE GENOMIC DNA]</scope>
    <source>
        <strain evidence="4 5">F3</strain>
    </source>
</reference>
<evidence type="ECO:0000313" key="4">
    <source>
        <dbReference type="EMBL" id="WOD15926.1"/>
    </source>
</evidence>
<dbReference type="PROSITE" id="PS50110">
    <property type="entry name" value="RESPONSE_REGULATORY"/>
    <property type="match status" value="1"/>
</dbReference>
<organism evidence="4 5">
    <name type="scientific">Paraburkholderia kirstenboschensis</name>
    <dbReference type="NCBI Taxonomy" id="1245436"/>
    <lineage>
        <taxon>Bacteria</taxon>
        <taxon>Pseudomonadati</taxon>
        <taxon>Pseudomonadota</taxon>
        <taxon>Betaproteobacteria</taxon>
        <taxon>Burkholderiales</taxon>
        <taxon>Burkholderiaceae</taxon>
        <taxon>Paraburkholderia</taxon>
    </lineage>
</organism>
<dbReference type="InterPro" id="IPR011006">
    <property type="entry name" value="CheY-like_superfamily"/>
</dbReference>
<feature type="domain" description="Response regulatory" evidence="3">
    <location>
        <begin position="7"/>
        <end position="122"/>
    </location>
</feature>
<accession>A0ABZ0EFE1</accession>
<dbReference type="InterPro" id="IPR050595">
    <property type="entry name" value="Bact_response_regulator"/>
</dbReference>
<feature type="modified residue" description="4-aspartylphosphate" evidence="2">
    <location>
        <position position="59"/>
    </location>
</feature>
<sequence>MGKIKPLVVIVDDDESVCRAIKRLLRSVGIAAETFASGDAFLNTLLSIPSYHPDCVILDVQMPGINGLEVQRRLSGSGAPVIFITAHDDISVREQAFASGAVAYIRKPFSDDLFVRTVRAALESSQPPP</sequence>
<keyword evidence="5" id="KW-1185">Reference proteome</keyword>
<protein>
    <submittedName>
        <fullName evidence="4">Response regulator</fullName>
    </submittedName>
</protein>
<evidence type="ECO:0000256" key="2">
    <source>
        <dbReference type="PROSITE-ProRule" id="PRU00169"/>
    </source>
</evidence>
<evidence type="ECO:0000256" key="1">
    <source>
        <dbReference type="ARBA" id="ARBA00022553"/>
    </source>
</evidence>
<dbReference type="PANTHER" id="PTHR44591:SF25">
    <property type="entry name" value="CHEMOTAXIS TWO-COMPONENT RESPONSE REGULATOR"/>
    <property type="match status" value="1"/>
</dbReference>
<dbReference type="InterPro" id="IPR001789">
    <property type="entry name" value="Sig_transdc_resp-reg_receiver"/>
</dbReference>
<dbReference type="Gene3D" id="3.40.50.2300">
    <property type="match status" value="1"/>
</dbReference>